<dbReference type="InterPro" id="IPR009057">
    <property type="entry name" value="Homeodomain-like_sf"/>
</dbReference>
<reference evidence="2 3" key="1">
    <citation type="submission" date="2020-08" db="EMBL/GenBank/DDBJ databases">
        <title>Genomic Encyclopedia of Type Strains, Phase IV (KMG-IV): sequencing the most valuable type-strain genomes for metagenomic binning, comparative biology and taxonomic classification.</title>
        <authorList>
            <person name="Goeker M."/>
        </authorList>
    </citation>
    <scope>NUCLEOTIDE SEQUENCE [LARGE SCALE GENOMIC DNA]</scope>
    <source>
        <strain evidence="2 3">DSM 25966</strain>
    </source>
</reference>
<protein>
    <recommendedName>
        <fullName evidence="1">HTH rpiR-type domain-containing protein</fullName>
    </recommendedName>
</protein>
<evidence type="ECO:0000313" key="3">
    <source>
        <dbReference type="Proteomes" id="UP000553963"/>
    </source>
</evidence>
<evidence type="ECO:0000313" key="2">
    <source>
        <dbReference type="EMBL" id="MBB3932474.1"/>
    </source>
</evidence>
<accession>A0A840ASH5</accession>
<dbReference type="Proteomes" id="UP000553963">
    <property type="component" value="Unassembled WGS sequence"/>
</dbReference>
<proteinExistence type="predicted"/>
<dbReference type="SUPFAM" id="SSF46689">
    <property type="entry name" value="Homeodomain-like"/>
    <property type="match status" value="1"/>
</dbReference>
<dbReference type="EMBL" id="JACIDS010000004">
    <property type="protein sequence ID" value="MBB3932474.1"/>
    <property type="molecule type" value="Genomic_DNA"/>
</dbReference>
<dbReference type="GO" id="GO:0003700">
    <property type="term" value="F:DNA-binding transcription factor activity"/>
    <property type="evidence" value="ECO:0007669"/>
    <property type="project" value="InterPro"/>
</dbReference>
<comment type="caution">
    <text evidence="2">The sequence shown here is derived from an EMBL/GenBank/DDBJ whole genome shotgun (WGS) entry which is preliminary data.</text>
</comment>
<dbReference type="Pfam" id="PF01418">
    <property type="entry name" value="HTH_6"/>
    <property type="match status" value="1"/>
</dbReference>
<dbReference type="AlphaFoldDB" id="A0A840ASH5"/>
<dbReference type="InterPro" id="IPR000281">
    <property type="entry name" value="HTH_RpiR"/>
</dbReference>
<dbReference type="RefSeq" id="WP_183400098.1">
    <property type="nucleotide sequence ID" value="NZ_JACIDS010000004.1"/>
</dbReference>
<keyword evidence="3" id="KW-1185">Reference proteome</keyword>
<evidence type="ECO:0000259" key="1">
    <source>
        <dbReference type="PROSITE" id="PS51071"/>
    </source>
</evidence>
<organism evidence="2 3">
    <name type="scientific">Kaistia hirudinis</name>
    <dbReference type="NCBI Taxonomy" id="1293440"/>
    <lineage>
        <taxon>Bacteria</taxon>
        <taxon>Pseudomonadati</taxon>
        <taxon>Pseudomonadota</taxon>
        <taxon>Alphaproteobacteria</taxon>
        <taxon>Hyphomicrobiales</taxon>
        <taxon>Kaistiaceae</taxon>
        <taxon>Kaistia</taxon>
    </lineage>
</organism>
<dbReference type="InterPro" id="IPR036388">
    <property type="entry name" value="WH-like_DNA-bd_sf"/>
</dbReference>
<feature type="domain" description="HTH rpiR-type" evidence="1">
    <location>
        <begin position="18"/>
        <end position="94"/>
    </location>
</feature>
<name>A0A840ASH5_9HYPH</name>
<gene>
    <name evidence="2" type="ORF">GGR25_003532</name>
</gene>
<dbReference type="Gene3D" id="1.10.10.10">
    <property type="entry name" value="Winged helix-like DNA-binding domain superfamily/Winged helix DNA-binding domain"/>
    <property type="match status" value="1"/>
</dbReference>
<sequence length="154" mass="17256">MSPNRLGDPLATERQVDGSILNRLQDEIERLPSALARIAKYIVENPEKALRQSISQLGEYSDSEEASILRLCRQIGCRSSASRPGDIAVRTMASGFVQQGLPFWHARPRNYRPFSLREAAGGFSSHGCDLREPMPSYPAVRRANILQYKSNNPR</sequence>
<dbReference type="PROSITE" id="PS51071">
    <property type="entry name" value="HTH_RPIR"/>
    <property type="match status" value="1"/>
</dbReference>